<comment type="similarity">
    <text evidence="5">Belongs to the KdsB family.</text>
</comment>
<evidence type="ECO:0000256" key="2">
    <source>
        <dbReference type="ARBA" id="ARBA00022679"/>
    </source>
</evidence>
<dbReference type="EC" id="2.7.7.38" evidence="5"/>
<organism evidence="6 7">
    <name type="scientific">Thermosulfuriphilus ammonigenes</name>
    <dbReference type="NCBI Taxonomy" id="1936021"/>
    <lineage>
        <taxon>Bacteria</taxon>
        <taxon>Pseudomonadati</taxon>
        <taxon>Thermodesulfobacteriota</taxon>
        <taxon>Thermodesulfobacteria</taxon>
        <taxon>Thermodesulfobacteriales</taxon>
        <taxon>Thermodesulfobacteriaceae</taxon>
        <taxon>Thermosulfuriphilus</taxon>
    </lineage>
</organism>
<dbReference type="GO" id="GO:0005829">
    <property type="term" value="C:cytosol"/>
    <property type="evidence" value="ECO:0007669"/>
    <property type="project" value="TreeGrafter"/>
</dbReference>
<comment type="subcellular location">
    <subcellularLocation>
        <location evidence="5">Cytoplasm</location>
    </subcellularLocation>
    <subcellularLocation>
        <location evidence="1">Membrane</location>
    </subcellularLocation>
</comment>
<dbReference type="NCBIfam" id="NF009905">
    <property type="entry name" value="PRK13368.1"/>
    <property type="match status" value="1"/>
</dbReference>
<dbReference type="AlphaFoldDB" id="A0A6G7PUU7"/>
<gene>
    <name evidence="5 6" type="primary">kdsB</name>
    <name evidence="6" type="ORF">G4V39_03700</name>
</gene>
<dbReference type="GO" id="GO:0033468">
    <property type="term" value="P:CMP-keto-3-deoxy-D-manno-octulosonic acid biosynthetic process"/>
    <property type="evidence" value="ECO:0007669"/>
    <property type="project" value="UniProtKB-UniRule"/>
</dbReference>
<proteinExistence type="inferred from homology"/>
<comment type="pathway">
    <text evidence="5">Nucleotide-sugar biosynthesis; CMP-3-deoxy-D-manno-octulosonate biosynthesis; CMP-3-deoxy-D-manno-octulosonate from 3-deoxy-D-manno-octulosonate and CTP: step 1/1.</text>
</comment>
<dbReference type="EMBL" id="CP048877">
    <property type="protein sequence ID" value="QIJ71432.1"/>
    <property type="molecule type" value="Genomic_DNA"/>
</dbReference>
<dbReference type="GO" id="GO:0009103">
    <property type="term" value="P:lipopolysaccharide biosynthetic process"/>
    <property type="evidence" value="ECO:0007669"/>
    <property type="project" value="UniProtKB-UniRule"/>
</dbReference>
<dbReference type="GO" id="GO:0016020">
    <property type="term" value="C:membrane"/>
    <property type="evidence" value="ECO:0007669"/>
    <property type="project" value="UniProtKB-SubCell"/>
</dbReference>
<keyword evidence="5" id="KW-0963">Cytoplasm</keyword>
<reference evidence="6 7" key="1">
    <citation type="submission" date="2020-02" db="EMBL/GenBank/DDBJ databases">
        <title>Genome analysis of Thermosulfuriphilus ammonigenes ST65T, an anaerobic thermophilic chemolithoautotrophic bacterium isolated from a deep-sea hydrothermal vent.</title>
        <authorList>
            <person name="Slobodkina G."/>
            <person name="Allioux M."/>
            <person name="Merkel A."/>
            <person name="Alain K."/>
            <person name="Jebbar M."/>
            <person name="Slobodkin A."/>
        </authorList>
    </citation>
    <scope>NUCLEOTIDE SEQUENCE [LARGE SCALE GENOMIC DNA]</scope>
    <source>
        <strain evidence="6 7">ST65</strain>
    </source>
</reference>
<dbReference type="NCBIfam" id="NF003950">
    <property type="entry name" value="PRK05450.1-3"/>
    <property type="match status" value="1"/>
</dbReference>
<dbReference type="HAMAP" id="MF_00057">
    <property type="entry name" value="KdsB"/>
    <property type="match status" value="1"/>
</dbReference>
<dbReference type="Gene3D" id="3.90.550.10">
    <property type="entry name" value="Spore Coat Polysaccharide Biosynthesis Protein SpsA, Chain A"/>
    <property type="match status" value="1"/>
</dbReference>
<name>A0A6G7PUU7_9BACT</name>
<dbReference type="CDD" id="cd02517">
    <property type="entry name" value="CMP-KDO-Synthetase"/>
    <property type="match status" value="1"/>
</dbReference>
<dbReference type="Pfam" id="PF02348">
    <property type="entry name" value="CTP_transf_3"/>
    <property type="match status" value="1"/>
</dbReference>
<dbReference type="SUPFAM" id="SSF53448">
    <property type="entry name" value="Nucleotide-diphospho-sugar transferases"/>
    <property type="match status" value="1"/>
</dbReference>
<protein>
    <recommendedName>
        <fullName evidence="5">3-deoxy-manno-octulosonate cytidylyltransferase</fullName>
        <ecNumber evidence="5">2.7.7.38</ecNumber>
    </recommendedName>
    <alternativeName>
        <fullName evidence="5">CMP-2-keto-3-deoxyoctulosonic acid synthase</fullName>
        <shortName evidence="5">CKS</shortName>
        <shortName evidence="5">CMP-KDO synthase</shortName>
    </alternativeName>
</protein>
<dbReference type="RefSeq" id="WP_166031652.1">
    <property type="nucleotide sequence ID" value="NZ_CP048877.1"/>
</dbReference>
<sequence length="249" mass="27988">MKIVAIIPARYASTRFPGKPLARLVDRPMIQHVYERVLKSPVISKAVVATDSEDIARCVEGFGGQVLMTSPEHRCGTERIAEAAGLLRLADQDIVVNIQGDQPLLAPPVIEELVKPLLLNGDLPMSTVATLFRREEEVFDPNRVKVVVDRQGRAIYFSRSPIPYFRPPGTKPRYLRHIGIYAYRRWALEEFVSLAEGELEAAEKLEQLRALENGWPLAVVITRYECPEVDTPEDLAYVEGLLKETTPTQ</sequence>
<dbReference type="PANTHER" id="PTHR42866">
    <property type="entry name" value="3-DEOXY-MANNO-OCTULOSONATE CYTIDYLYLTRANSFERASE"/>
    <property type="match status" value="1"/>
</dbReference>
<evidence type="ECO:0000256" key="1">
    <source>
        <dbReference type="ARBA" id="ARBA00004370"/>
    </source>
</evidence>
<dbReference type="KEGG" id="tav:G4V39_03700"/>
<dbReference type="GO" id="GO:0008690">
    <property type="term" value="F:3-deoxy-manno-octulosonate cytidylyltransferase activity"/>
    <property type="evidence" value="ECO:0007669"/>
    <property type="project" value="UniProtKB-UniRule"/>
</dbReference>
<dbReference type="InterPro" id="IPR003329">
    <property type="entry name" value="Cytidylyl_trans"/>
</dbReference>
<dbReference type="Proteomes" id="UP000502179">
    <property type="component" value="Chromosome"/>
</dbReference>
<evidence type="ECO:0000256" key="5">
    <source>
        <dbReference type="HAMAP-Rule" id="MF_00057"/>
    </source>
</evidence>
<keyword evidence="4 5" id="KW-0448">Lipopolysaccharide biosynthesis</keyword>
<evidence type="ECO:0000313" key="7">
    <source>
        <dbReference type="Proteomes" id="UP000502179"/>
    </source>
</evidence>
<accession>A0A6G7PUU7</accession>
<dbReference type="InterPro" id="IPR029044">
    <property type="entry name" value="Nucleotide-diphossugar_trans"/>
</dbReference>
<keyword evidence="2 5" id="KW-0808">Transferase</keyword>
<keyword evidence="3 5" id="KW-0548">Nucleotidyltransferase</keyword>
<dbReference type="InterPro" id="IPR004528">
    <property type="entry name" value="KdsB"/>
</dbReference>
<evidence type="ECO:0000256" key="4">
    <source>
        <dbReference type="ARBA" id="ARBA00022985"/>
    </source>
</evidence>
<keyword evidence="7" id="KW-1185">Reference proteome</keyword>
<dbReference type="FunFam" id="3.90.550.10:FF:000011">
    <property type="entry name" value="3-deoxy-manno-octulosonate cytidylyltransferase"/>
    <property type="match status" value="1"/>
</dbReference>
<evidence type="ECO:0000313" key="6">
    <source>
        <dbReference type="EMBL" id="QIJ71432.1"/>
    </source>
</evidence>
<evidence type="ECO:0000256" key="3">
    <source>
        <dbReference type="ARBA" id="ARBA00022695"/>
    </source>
</evidence>
<comment type="catalytic activity">
    <reaction evidence="5">
        <text>3-deoxy-alpha-D-manno-oct-2-ulosonate + CTP = CMP-3-deoxy-beta-D-manno-octulosonate + diphosphate</text>
        <dbReference type="Rhea" id="RHEA:23448"/>
        <dbReference type="ChEBI" id="CHEBI:33019"/>
        <dbReference type="ChEBI" id="CHEBI:37563"/>
        <dbReference type="ChEBI" id="CHEBI:85986"/>
        <dbReference type="ChEBI" id="CHEBI:85987"/>
        <dbReference type="EC" id="2.7.7.38"/>
    </reaction>
</comment>
<dbReference type="NCBIfam" id="NF003952">
    <property type="entry name" value="PRK05450.1-5"/>
    <property type="match status" value="1"/>
</dbReference>
<dbReference type="UniPathway" id="UPA00358">
    <property type="reaction ID" value="UER00476"/>
</dbReference>
<dbReference type="PANTHER" id="PTHR42866:SF2">
    <property type="entry name" value="3-DEOXY-MANNO-OCTULOSONATE CYTIDYLYLTRANSFERASE, MITOCHONDRIAL"/>
    <property type="match status" value="1"/>
</dbReference>
<dbReference type="NCBIfam" id="TIGR00466">
    <property type="entry name" value="kdsB"/>
    <property type="match status" value="1"/>
</dbReference>
<comment type="function">
    <text evidence="5">Activates KDO (a required 8-carbon sugar) for incorporation into bacterial lipopolysaccharide in Gram-negative bacteria.</text>
</comment>